<dbReference type="InterPro" id="IPR050246">
    <property type="entry name" value="Class_II_FBP_aldolase"/>
</dbReference>
<dbReference type="SUPFAM" id="SSF51569">
    <property type="entry name" value="Aldolase"/>
    <property type="match status" value="1"/>
</dbReference>
<dbReference type="AlphaFoldDB" id="D1YV02"/>
<dbReference type="CDD" id="cd00947">
    <property type="entry name" value="TBP_aldolase_IIB"/>
    <property type="match status" value="1"/>
</dbReference>
<dbReference type="PIRSF" id="PIRSF001359">
    <property type="entry name" value="F_bP_aldolase_II"/>
    <property type="match status" value="1"/>
</dbReference>
<dbReference type="Gene3D" id="3.20.20.70">
    <property type="entry name" value="Aldolase class I"/>
    <property type="match status" value="1"/>
</dbReference>
<dbReference type="EMBL" id="AP011532">
    <property type="protein sequence ID" value="BAI60274.1"/>
    <property type="molecule type" value="Genomic_DNA"/>
</dbReference>
<dbReference type="GO" id="GO:0008270">
    <property type="term" value="F:zinc ion binding"/>
    <property type="evidence" value="ECO:0007669"/>
    <property type="project" value="InterPro"/>
</dbReference>
<dbReference type="GO" id="GO:0005975">
    <property type="term" value="P:carbohydrate metabolic process"/>
    <property type="evidence" value="ECO:0007669"/>
    <property type="project" value="InterPro"/>
</dbReference>
<dbReference type="STRING" id="304371.MCP_0202"/>
<dbReference type="eggNOG" id="arCOG07500">
    <property type="taxonomic scope" value="Archaea"/>
</dbReference>
<dbReference type="Proteomes" id="UP000001882">
    <property type="component" value="Chromosome"/>
</dbReference>
<sequence>MIFATLKEVLEAARAGKYAVGAFNINDMEIAKAIGGAAKEEKSPVILAVSPSAIKYAGIEYIYEIARVTADKSGVPTVLHLDHGTTFNDCVQCIRHGWSSVMFDGSKLPLEENIKQTADIVRIAHAAGVSVEAELGKLAGVEGHVSVAEKDAIFTNPDEAKMFVERTGVDALAVAIGTSHGAYKFKGEATLDFPRLEKIEKLVNIPIVLHGASGVPKDVLDKAAKYGAKLPGAAGVPNDAIKQAISLGVAKINIDTDIRLALTAAIRQVLAEHPEEFDPRKIFGPAEDAMKAVAKGKMQLFGSSGKA</sequence>
<dbReference type="GO" id="GO:0016832">
    <property type="term" value="F:aldehyde-lyase activity"/>
    <property type="evidence" value="ECO:0007669"/>
    <property type="project" value="InterPro"/>
</dbReference>
<dbReference type="Pfam" id="PF01116">
    <property type="entry name" value="F_bP_aldolase"/>
    <property type="match status" value="2"/>
</dbReference>
<keyword evidence="2" id="KW-1185">Reference proteome</keyword>
<gene>
    <name evidence="1" type="primary">fba-1</name>
    <name evidence="1" type="ordered locus">MCP_0202</name>
</gene>
<dbReference type="InterPro" id="IPR000771">
    <property type="entry name" value="FBA_II"/>
</dbReference>
<dbReference type="GeneID" id="8682760"/>
<dbReference type="KEGG" id="mpd:MCP_0202"/>
<accession>D1YV02</accession>
<dbReference type="InterPro" id="IPR013785">
    <property type="entry name" value="Aldolase_TIM"/>
</dbReference>
<dbReference type="RefSeq" id="WP_012898954.1">
    <property type="nucleotide sequence ID" value="NC_013665.1"/>
</dbReference>
<reference evidence="1 2" key="1">
    <citation type="journal article" date="2007" name="Appl. Environ. Microbiol.">
        <title>Isolation of key methanogens for global methane emission from rice paddy fields: a novel isolate affiliated with the clone cluster rice cluster I.</title>
        <authorList>
            <person name="Sakai S."/>
            <person name="Imachi H."/>
            <person name="Sekiguchi Y."/>
            <person name="Ohashi A."/>
            <person name="Harada H."/>
            <person name="Kamagata Y."/>
        </authorList>
    </citation>
    <scope>NUCLEOTIDE SEQUENCE [LARGE SCALE GENOMIC DNA]</scope>
    <source>
        <strain evidence="2">DSM 17711 / JCM 13418 / NBRC 101707 / SANAE</strain>
    </source>
</reference>
<reference evidence="2" key="3">
    <citation type="journal article" date="2011" name="PLoS ONE">
        <title>Genome sequence of a mesophilic hydrogenotrophic methanogen Methanocella paludicola, the first cultivated representative of the order Methanocellales.</title>
        <authorList>
            <person name="Sakai S."/>
            <person name="Takaki Y."/>
            <person name="Shimamura S."/>
            <person name="Sekine M."/>
            <person name="Tajima T."/>
            <person name="Kosugi H."/>
            <person name="Ichikawa N."/>
            <person name="Tasumi E."/>
            <person name="Hiraki A.T."/>
            <person name="Shimizu A."/>
            <person name="Kato Y."/>
            <person name="Nishiko R."/>
            <person name="Mori K."/>
            <person name="Fujita N."/>
            <person name="Imachi H."/>
            <person name="Takai K."/>
        </authorList>
    </citation>
    <scope>NUCLEOTIDE SEQUENCE [LARGE SCALE GENOMIC DNA]</scope>
    <source>
        <strain evidence="2">DSM 17711 / JCM 13418 / NBRC 101707 / SANAE</strain>
    </source>
</reference>
<dbReference type="PATRIC" id="fig|304371.9.peg.209"/>
<dbReference type="PANTHER" id="PTHR30304:SF0">
    <property type="entry name" value="D-TAGATOSE-1,6-BISPHOSPHATE ALDOLASE SUBUNIT GATY-RELATED"/>
    <property type="match status" value="1"/>
</dbReference>
<name>D1YV02_METPS</name>
<proteinExistence type="predicted"/>
<dbReference type="OrthoDB" id="145241at2157"/>
<evidence type="ECO:0000313" key="2">
    <source>
        <dbReference type="Proteomes" id="UP000001882"/>
    </source>
</evidence>
<reference evidence="1 2" key="2">
    <citation type="journal article" date="2008" name="Int. J. Syst. Evol. Microbiol.">
        <title>Methanocella paludicola gen. nov., sp. nov., a methane-producing archaeon, the first isolate of the lineage 'Rice Cluster I', and proposal of the new archaeal order Methanocellales ord. nov.</title>
        <authorList>
            <person name="Sakai S."/>
            <person name="Imachi H."/>
            <person name="Hanada S."/>
            <person name="Ohashi A."/>
            <person name="Harada H."/>
            <person name="Kamagata Y."/>
        </authorList>
    </citation>
    <scope>NUCLEOTIDE SEQUENCE [LARGE SCALE GENOMIC DNA]</scope>
    <source>
        <strain evidence="2">DSM 17711 / JCM 13418 / NBRC 101707 / SANAE</strain>
    </source>
</reference>
<dbReference type="PANTHER" id="PTHR30304">
    <property type="entry name" value="D-TAGATOSE-1,6-BISPHOSPHATE ALDOLASE"/>
    <property type="match status" value="1"/>
</dbReference>
<dbReference type="NCBIfam" id="TIGR00167">
    <property type="entry name" value="cbbA"/>
    <property type="match status" value="1"/>
</dbReference>
<dbReference type="InParanoid" id="D1YV02"/>
<organism evidence="1 2">
    <name type="scientific">Methanocella paludicola (strain DSM 17711 / JCM 13418 / NBRC 101707 / SANAE)</name>
    <dbReference type="NCBI Taxonomy" id="304371"/>
    <lineage>
        <taxon>Archaea</taxon>
        <taxon>Methanobacteriati</taxon>
        <taxon>Methanobacteriota</taxon>
        <taxon>Stenosarchaea group</taxon>
        <taxon>Methanomicrobia</taxon>
        <taxon>Methanocellales</taxon>
        <taxon>Methanocellaceae</taxon>
        <taxon>Methanocella</taxon>
    </lineage>
</organism>
<protein>
    <submittedName>
        <fullName evidence="1">Fructose-bisphosphate aldolase</fullName>
    </submittedName>
</protein>
<evidence type="ECO:0000313" key="1">
    <source>
        <dbReference type="EMBL" id="BAI60274.1"/>
    </source>
</evidence>